<dbReference type="InterPro" id="IPR039555">
    <property type="entry name" value="TraF/TrbB"/>
</dbReference>
<dbReference type="InterPro" id="IPR036249">
    <property type="entry name" value="Thioredoxin-like_sf"/>
</dbReference>
<dbReference type="Pfam" id="PF13728">
    <property type="entry name" value="TraF"/>
    <property type="match status" value="1"/>
</dbReference>
<dbReference type="EMBL" id="UGOA01000003">
    <property type="protein sequence ID" value="STX84870.1"/>
    <property type="molecule type" value="Genomic_DNA"/>
</dbReference>
<reference evidence="2 3" key="1">
    <citation type="submission" date="2018-06" db="EMBL/GenBank/DDBJ databases">
        <authorList>
            <consortium name="Pathogen Informatics"/>
            <person name="Doyle S."/>
        </authorList>
    </citation>
    <scope>NUCLEOTIDE SEQUENCE [LARGE SCALE GENOMIC DNA]</scope>
    <source>
        <strain evidence="2 3">NCTC13292</strain>
    </source>
</reference>
<dbReference type="AlphaFoldDB" id="A0A378KKK9"/>
<keyword evidence="3" id="KW-1185">Reference proteome</keyword>
<dbReference type="NCBIfam" id="TIGR02738">
    <property type="entry name" value="TrbB"/>
    <property type="match status" value="1"/>
</dbReference>
<sequence length="160" mass="18080">MHLLLLLLCLFTTLANANVAVDELNTLLAHQTGIHGEKPSPELRDLSDNYYLLFIYRSDCPHCHQFAPVLADFAKTFKVNVEAYSVDGKPLAGFEANRLSPELFHTLYLNGGFKTAVPALFLVNRHTLQTYAVLFGEASPYELAARFHELMQHIKEQFND</sequence>
<evidence type="ECO:0000313" key="2">
    <source>
        <dbReference type="EMBL" id="STX84870.1"/>
    </source>
</evidence>
<organism evidence="2 3">
    <name type="scientific">Legionella donaldsonii</name>
    <dbReference type="NCBI Taxonomy" id="45060"/>
    <lineage>
        <taxon>Bacteria</taxon>
        <taxon>Pseudomonadati</taxon>
        <taxon>Pseudomonadota</taxon>
        <taxon>Gammaproteobacteria</taxon>
        <taxon>Legionellales</taxon>
        <taxon>Legionellaceae</taxon>
        <taxon>Legionella</taxon>
    </lineage>
</organism>
<feature type="chain" id="PRO_5016754944" evidence="1">
    <location>
        <begin position="18"/>
        <end position="160"/>
    </location>
</feature>
<dbReference type="Proteomes" id="UP000254677">
    <property type="component" value="Unassembled WGS sequence"/>
</dbReference>
<evidence type="ECO:0000256" key="1">
    <source>
        <dbReference type="SAM" id="SignalP"/>
    </source>
</evidence>
<keyword evidence="1" id="KW-0732">Signal</keyword>
<dbReference type="CDD" id="cd02947">
    <property type="entry name" value="TRX_family"/>
    <property type="match status" value="1"/>
</dbReference>
<gene>
    <name evidence="2" type="ORF">NCTC13292_03222</name>
</gene>
<feature type="signal peptide" evidence="1">
    <location>
        <begin position="1"/>
        <end position="17"/>
    </location>
</feature>
<proteinExistence type="predicted"/>
<evidence type="ECO:0000313" key="3">
    <source>
        <dbReference type="Proteomes" id="UP000254677"/>
    </source>
</evidence>
<dbReference type="Gene3D" id="3.40.30.10">
    <property type="entry name" value="Glutaredoxin"/>
    <property type="match status" value="1"/>
</dbReference>
<accession>A0A378KKK9</accession>
<name>A0A378KKK9_9GAMM</name>
<protein>
    <submittedName>
        <fullName evidence="2">Conjugative transfer protein TrbB</fullName>
    </submittedName>
</protein>
<dbReference type="SUPFAM" id="SSF52833">
    <property type="entry name" value="Thioredoxin-like"/>
    <property type="match status" value="1"/>
</dbReference>
<dbReference type="InterPro" id="IPR014109">
    <property type="entry name" value="Thiol-disulphide_isomerase_rbB"/>
</dbReference>